<keyword evidence="3" id="KW-0119">Carbohydrate metabolism</keyword>
<dbReference type="InterPro" id="IPR011013">
    <property type="entry name" value="Gal_mutarotase_sf_dom"/>
</dbReference>
<evidence type="ECO:0000256" key="1">
    <source>
        <dbReference type="ARBA" id="ARBA00006206"/>
    </source>
</evidence>
<protein>
    <submittedName>
        <fullName evidence="4">Galactose mutarotase</fullName>
    </submittedName>
</protein>
<sequence>MGPQVFGETANGDTVHSIEIGAGALTARVLTLGAVLQDLRLAPLPHSLTLGSPDIRAYEGSYFSFGSICGPVANRVRGASAVIDGVEHRLSPNLPGGHMLHSGAAGLHAKIWQIEDHGPAHVTLSCTANHGEGGFPGNRRWRVTFHAAAPGALTLSITAETDAATLMNTVNHSYWNLTGAPTHHGQSLQVTADHYLPVDEDFIPTGAVVDVTGTGFDFRKGQVLTEETSIDHNLCLGTKRGPLRDIARLTVPDGLSMHLASTEPGLQVYDGRYIEPEFMGHGGLPYGPRAGLALEPQFWPNAAHEPGFPSTLLRPGETWEQVNRFTFHMP</sequence>
<name>A0AAP2G906_9RHOB</name>
<evidence type="ECO:0000313" key="4">
    <source>
        <dbReference type="EMBL" id="MBT0958049.1"/>
    </source>
</evidence>
<dbReference type="Pfam" id="PF01263">
    <property type="entry name" value="Aldose_epim"/>
    <property type="match status" value="1"/>
</dbReference>
<dbReference type="Proteomes" id="UP001315686">
    <property type="component" value="Unassembled WGS sequence"/>
</dbReference>
<dbReference type="GO" id="GO:0030246">
    <property type="term" value="F:carbohydrate binding"/>
    <property type="evidence" value="ECO:0007669"/>
    <property type="project" value="InterPro"/>
</dbReference>
<dbReference type="GO" id="GO:0004034">
    <property type="term" value="F:aldose 1-epimerase activity"/>
    <property type="evidence" value="ECO:0007669"/>
    <property type="project" value="TreeGrafter"/>
</dbReference>
<evidence type="ECO:0000256" key="2">
    <source>
        <dbReference type="ARBA" id="ARBA00023235"/>
    </source>
</evidence>
<keyword evidence="2" id="KW-0413">Isomerase</keyword>
<dbReference type="Gene3D" id="2.70.98.10">
    <property type="match status" value="1"/>
</dbReference>
<dbReference type="AlphaFoldDB" id="A0AAP2G906"/>
<dbReference type="SUPFAM" id="SSF74650">
    <property type="entry name" value="Galactose mutarotase-like"/>
    <property type="match status" value="1"/>
</dbReference>
<dbReference type="EMBL" id="JADQAZ010000002">
    <property type="protein sequence ID" value="MBT0958049.1"/>
    <property type="molecule type" value="Genomic_DNA"/>
</dbReference>
<dbReference type="InterPro" id="IPR008183">
    <property type="entry name" value="Aldose_1/G6P_1-epimerase"/>
</dbReference>
<dbReference type="RefSeq" id="WP_327794265.1">
    <property type="nucleotide sequence ID" value="NZ_JADQAZ010000002.1"/>
</dbReference>
<dbReference type="GO" id="GO:0033499">
    <property type="term" value="P:galactose catabolic process via UDP-galactose, Leloir pathway"/>
    <property type="evidence" value="ECO:0007669"/>
    <property type="project" value="TreeGrafter"/>
</dbReference>
<evidence type="ECO:0000313" key="5">
    <source>
        <dbReference type="Proteomes" id="UP001315686"/>
    </source>
</evidence>
<keyword evidence="5" id="KW-1185">Reference proteome</keyword>
<comment type="similarity">
    <text evidence="1">Belongs to the aldose epimerase family.</text>
</comment>
<dbReference type="CDD" id="cd09019">
    <property type="entry name" value="galactose_mutarotase_like"/>
    <property type="match status" value="1"/>
</dbReference>
<organism evidence="4 5">
    <name type="scientific">Harenicola maris</name>
    <dbReference type="NCBI Taxonomy" id="2841044"/>
    <lineage>
        <taxon>Bacteria</taxon>
        <taxon>Pseudomonadati</taxon>
        <taxon>Pseudomonadota</taxon>
        <taxon>Alphaproteobacteria</taxon>
        <taxon>Rhodobacterales</taxon>
        <taxon>Paracoccaceae</taxon>
        <taxon>Harenicola</taxon>
    </lineage>
</organism>
<dbReference type="InterPro" id="IPR047215">
    <property type="entry name" value="Galactose_mutarotase-like"/>
</dbReference>
<accession>A0AAP2G906</accession>
<comment type="caution">
    <text evidence="4">The sequence shown here is derived from an EMBL/GenBank/DDBJ whole genome shotgun (WGS) entry which is preliminary data.</text>
</comment>
<proteinExistence type="inferred from homology"/>
<evidence type="ECO:0000256" key="3">
    <source>
        <dbReference type="ARBA" id="ARBA00023277"/>
    </source>
</evidence>
<dbReference type="PANTHER" id="PTHR10091">
    <property type="entry name" value="ALDOSE-1-EPIMERASE"/>
    <property type="match status" value="1"/>
</dbReference>
<gene>
    <name evidence="4" type="ORF">IV417_11685</name>
</gene>
<dbReference type="GO" id="GO:0006006">
    <property type="term" value="P:glucose metabolic process"/>
    <property type="evidence" value="ECO:0007669"/>
    <property type="project" value="TreeGrafter"/>
</dbReference>
<reference evidence="4 5" key="1">
    <citation type="journal article" date="2021" name="Arch. Microbiol.">
        <title>Harenicola maris gen. nov., sp. nov. isolated from the Sea of Japan shallow sediments.</title>
        <authorList>
            <person name="Romanenko L.A."/>
            <person name="Kurilenko V.V."/>
            <person name="Chernysheva N.Y."/>
            <person name="Tekutyeva L.A."/>
            <person name="Velansky P.V."/>
            <person name="Svetashev V.I."/>
            <person name="Isaeva M.P."/>
        </authorList>
    </citation>
    <scope>NUCLEOTIDE SEQUENCE [LARGE SCALE GENOMIC DNA]</scope>
    <source>
        <strain evidence="4 5">KMM 3653</strain>
    </source>
</reference>
<dbReference type="PANTHER" id="PTHR10091:SF49">
    <property type="entry name" value="ALDOSE 1-EPIMERASE"/>
    <property type="match status" value="1"/>
</dbReference>
<dbReference type="InterPro" id="IPR014718">
    <property type="entry name" value="GH-type_carb-bd"/>
</dbReference>